<gene>
    <name evidence="2" type="ORF">Pfra01_000600500</name>
</gene>
<evidence type="ECO:0000256" key="1">
    <source>
        <dbReference type="SAM" id="MobiDB-lite"/>
    </source>
</evidence>
<dbReference type="Proteomes" id="UP001165121">
    <property type="component" value="Unassembled WGS sequence"/>
</dbReference>
<dbReference type="SUPFAM" id="SSF50630">
    <property type="entry name" value="Acid proteases"/>
    <property type="match status" value="1"/>
</dbReference>
<evidence type="ECO:0000313" key="3">
    <source>
        <dbReference type="Proteomes" id="UP001165121"/>
    </source>
</evidence>
<organism evidence="2 3">
    <name type="scientific">Phytophthora fragariaefolia</name>
    <dbReference type="NCBI Taxonomy" id="1490495"/>
    <lineage>
        <taxon>Eukaryota</taxon>
        <taxon>Sar</taxon>
        <taxon>Stramenopiles</taxon>
        <taxon>Oomycota</taxon>
        <taxon>Peronosporomycetes</taxon>
        <taxon>Peronosporales</taxon>
        <taxon>Peronosporaceae</taxon>
        <taxon>Phytophthora</taxon>
    </lineage>
</organism>
<feature type="compositionally biased region" description="Basic and acidic residues" evidence="1">
    <location>
        <begin position="108"/>
        <end position="142"/>
    </location>
</feature>
<dbReference type="Gene3D" id="2.40.70.10">
    <property type="entry name" value="Acid Proteases"/>
    <property type="match status" value="1"/>
</dbReference>
<feature type="region of interest" description="Disordered" evidence="1">
    <location>
        <begin position="94"/>
        <end position="142"/>
    </location>
</feature>
<feature type="compositionally biased region" description="Basic residues" evidence="1">
    <location>
        <begin position="40"/>
        <end position="53"/>
    </location>
</feature>
<feature type="region of interest" description="Disordered" evidence="1">
    <location>
        <begin position="1"/>
        <end position="72"/>
    </location>
</feature>
<evidence type="ECO:0000313" key="2">
    <source>
        <dbReference type="EMBL" id="GMF28722.1"/>
    </source>
</evidence>
<dbReference type="InterPro" id="IPR021109">
    <property type="entry name" value="Peptidase_aspartic_dom_sf"/>
</dbReference>
<comment type="caution">
    <text evidence="2">The sequence shown here is derived from an EMBL/GenBank/DDBJ whole genome shotgun (WGS) entry which is preliminary data.</text>
</comment>
<feature type="compositionally biased region" description="Low complexity" evidence="1">
    <location>
        <begin position="55"/>
        <end position="72"/>
    </location>
</feature>
<dbReference type="OrthoDB" id="128750at2759"/>
<reference evidence="2" key="1">
    <citation type="submission" date="2023-04" db="EMBL/GenBank/DDBJ databases">
        <title>Phytophthora fragariaefolia NBRC 109709.</title>
        <authorList>
            <person name="Ichikawa N."/>
            <person name="Sato H."/>
            <person name="Tonouchi N."/>
        </authorList>
    </citation>
    <scope>NUCLEOTIDE SEQUENCE</scope>
    <source>
        <strain evidence="2">NBRC 109709</strain>
    </source>
</reference>
<accession>A0A9W6U8X7</accession>
<dbReference type="AlphaFoldDB" id="A0A9W6U8X7"/>
<keyword evidence="3" id="KW-1185">Reference proteome</keyword>
<dbReference type="EMBL" id="BSXT01000495">
    <property type="protein sequence ID" value="GMF28722.1"/>
    <property type="molecule type" value="Genomic_DNA"/>
</dbReference>
<protein>
    <submittedName>
        <fullName evidence="2">Unnamed protein product</fullName>
    </submittedName>
</protein>
<name>A0A9W6U8X7_9STRA</name>
<sequence>MAIQGEQRLHRTGGNAKRNNDQDNARHSNRRGNSGGQRNSRSHQPRGGNRGRGRGYNNNRENNNSNNSINNNKHCIFHRTTTHNTQDCRALRQDNQHEEHQQAGSNRGRNEAHHARGRGSGDHRPPQTRVEHRSQRSDESSDEKYMFVGLNYMPTVTPHRMRIMVKLEHGKDRYHALLDSGCSRSIIRTDFMQALQAQGGTLQSSRVSFDPVTGSTASGGAMTVRFRIPGLKRDSVIIHTFEVLPSLRDEMVIGRELMAALGLVIDLRAGIVQWDGSETKIKTGEDDMSASTARGLVVVNEDEADELFAGDENEV</sequence>
<proteinExistence type="predicted"/>